<name>A0A7S0I5F5_9EUKA</name>
<evidence type="ECO:0000256" key="3">
    <source>
        <dbReference type="ARBA" id="ARBA00022448"/>
    </source>
</evidence>
<evidence type="ECO:0000256" key="8">
    <source>
        <dbReference type="ARBA" id="ARBA00023010"/>
    </source>
</evidence>
<evidence type="ECO:0000256" key="1">
    <source>
        <dbReference type="ARBA" id="ARBA00004448"/>
    </source>
</evidence>
<keyword evidence="6" id="KW-0653">Protein transport</keyword>
<gene>
    <name evidence="12" type="ORF">PANT1444_LOCUS21084</name>
</gene>
<evidence type="ECO:0000256" key="10">
    <source>
        <dbReference type="ARBA" id="ARBA00023136"/>
    </source>
</evidence>
<evidence type="ECO:0000313" key="12">
    <source>
        <dbReference type="EMBL" id="CAD8511427.1"/>
    </source>
</evidence>
<feature type="compositionally biased region" description="Pro residues" evidence="11">
    <location>
        <begin position="139"/>
        <end position="154"/>
    </location>
</feature>
<keyword evidence="8" id="KW-0811">Translocation</keyword>
<dbReference type="PANTHER" id="PTHR10485:SF0">
    <property type="entry name" value="AT05822P-RELATED"/>
    <property type="match status" value="1"/>
</dbReference>
<keyword evidence="9" id="KW-0496">Mitochondrion</keyword>
<keyword evidence="4" id="KW-0812">Transmembrane</keyword>
<protein>
    <recommendedName>
        <fullName evidence="13">Mitochondrial import inner membrane translocase subunit TIM17</fullName>
    </recommendedName>
</protein>
<keyword evidence="3" id="KW-0813">Transport</keyword>
<evidence type="ECO:0000256" key="5">
    <source>
        <dbReference type="ARBA" id="ARBA00022792"/>
    </source>
</evidence>
<dbReference type="AlphaFoldDB" id="A0A7S0I5F5"/>
<evidence type="ECO:0000256" key="6">
    <source>
        <dbReference type="ARBA" id="ARBA00022927"/>
    </source>
</evidence>
<dbReference type="GO" id="GO:0030150">
    <property type="term" value="P:protein import into mitochondrial matrix"/>
    <property type="evidence" value="ECO:0007669"/>
    <property type="project" value="TreeGrafter"/>
</dbReference>
<feature type="region of interest" description="Disordered" evidence="11">
    <location>
        <begin position="139"/>
        <end position="180"/>
    </location>
</feature>
<evidence type="ECO:0000256" key="9">
    <source>
        <dbReference type="ARBA" id="ARBA00023128"/>
    </source>
</evidence>
<evidence type="ECO:0000256" key="11">
    <source>
        <dbReference type="SAM" id="MobiDB-lite"/>
    </source>
</evidence>
<comment type="similarity">
    <text evidence="2">Belongs to the Tim17/Tim22/Tim23 family.</text>
</comment>
<sequence length="180" mass="18723">MSVQERDPCPHRIFDDIGGAFAMGAIGGGVWNSVKGARNSPRGERLLGSVTAVKARAPVMGGNFAVWGGLFSSFDCTLVAIRKKEDPWNSIISGAATGGVLAARGGWRAASRSAAVGGVLLAMIEGLNIFLTKMMADTTPPPYAPPPYQPPPPQQRESVLQPRQPQAPAGGAMVDSAPQS</sequence>
<keyword evidence="5" id="KW-0999">Mitochondrion inner membrane</keyword>
<dbReference type="PANTHER" id="PTHR10485">
    <property type="entry name" value="MITOCHONDRIAL IMPORT INNER MEMBRANE TRANSLOCASE SUBUNIT TIM-17"/>
    <property type="match status" value="1"/>
</dbReference>
<reference evidence="12" key="1">
    <citation type="submission" date="2021-01" db="EMBL/GenBank/DDBJ databases">
        <authorList>
            <person name="Corre E."/>
            <person name="Pelletier E."/>
            <person name="Niang G."/>
            <person name="Scheremetjew M."/>
            <person name="Finn R."/>
            <person name="Kale V."/>
            <person name="Holt S."/>
            <person name="Cochrane G."/>
            <person name="Meng A."/>
            <person name="Brown T."/>
            <person name="Cohen L."/>
        </authorList>
    </citation>
    <scope>NUCLEOTIDE SEQUENCE</scope>
    <source>
        <strain evidence="12">CCMP1374</strain>
    </source>
</reference>
<evidence type="ECO:0008006" key="13">
    <source>
        <dbReference type="Google" id="ProtNLM"/>
    </source>
</evidence>
<keyword evidence="10" id="KW-0472">Membrane</keyword>
<evidence type="ECO:0000256" key="4">
    <source>
        <dbReference type="ARBA" id="ARBA00022692"/>
    </source>
</evidence>
<dbReference type="GO" id="GO:0005744">
    <property type="term" value="C:TIM23 mitochondrial import inner membrane translocase complex"/>
    <property type="evidence" value="ECO:0007669"/>
    <property type="project" value="TreeGrafter"/>
</dbReference>
<dbReference type="GO" id="GO:0008320">
    <property type="term" value="F:protein transmembrane transporter activity"/>
    <property type="evidence" value="ECO:0007669"/>
    <property type="project" value="TreeGrafter"/>
</dbReference>
<organism evidence="12">
    <name type="scientific">Phaeocystis antarctica</name>
    <dbReference type="NCBI Taxonomy" id="33657"/>
    <lineage>
        <taxon>Eukaryota</taxon>
        <taxon>Haptista</taxon>
        <taxon>Haptophyta</taxon>
        <taxon>Prymnesiophyceae</taxon>
        <taxon>Phaeocystales</taxon>
        <taxon>Phaeocystaceae</taxon>
        <taxon>Phaeocystis</taxon>
    </lineage>
</organism>
<keyword evidence="7" id="KW-1133">Transmembrane helix</keyword>
<accession>A0A7S0I5F5</accession>
<evidence type="ECO:0000256" key="7">
    <source>
        <dbReference type="ARBA" id="ARBA00022989"/>
    </source>
</evidence>
<evidence type="ECO:0000256" key="2">
    <source>
        <dbReference type="ARBA" id="ARBA00008444"/>
    </source>
</evidence>
<proteinExistence type="inferred from homology"/>
<dbReference type="EMBL" id="HBEP01037239">
    <property type="protein sequence ID" value="CAD8511427.1"/>
    <property type="molecule type" value="Transcribed_RNA"/>
</dbReference>
<comment type="subcellular location">
    <subcellularLocation>
        <location evidence="1">Mitochondrion inner membrane</location>
        <topology evidence="1">Multi-pass membrane protein</topology>
    </subcellularLocation>
</comment>
<dbReference type="Pfam" id="PF02466">
    <property type="entry name" value="Tim17"/>
    <property type="match status" value="1"/>
</dbReference>